<evidence type="ECO:0000256" key="2">
    <source>
        <dbReference type="ARBA" id="ARBA00004123"/>
    </source>
</evidence>
<gene>
    <name evidence="20" type="ORF">BSAL_61965</name>
</gene>
<dbReference type="PANTHER" id="PTHR45629:SF7">
    <property type="entry name" value="DNA EXCISION REPAIR PROTEIN ERCC-6-RELATED"/>
    <property type="match status" value="1"/>
</dbReference>
<protein>
    <recommendedName>
        <fullName evidence="6">Bifunctional helicase and thymine dioxygenase JBP2</fullName>
        <ecNumber evidence="5">1.14.11.6</ecNumber>
    </recommendedName>
    <alternativeName>
        <fullName evidence="14">J-binding protein 2</fullName>
    </alternativeName>
</protein>
<dbReference type="EC" id="1.14.11.6" evidence="5"/>
<evidence type="ECO:0000256" key="14">
    <source>
        <dbReference type="ARBA" id="ARBA00030614"/>
    </source>
</evidence>
<keyword evidence="11" id="KW-0408">Iron</keyword>
<evidence type="ECO:0000256" key="5">
    <source>
        <dbReference type="ARBA" id="ARBA00012263"/>
    </source>
</evidence>
<dbReference type="CDD" id="cd17919">
    <property type="entry name" value="DEXHc_Snf"/>
    <property type="match status" value="1"/>
</dbReference>
<dbReference type="PANTHER" id="PTHR45629">
    <property type="entry name" value="SNF2/RAD54 FAMILY MEMBER"/>
    <property type="match status" value="1"/>
</dbReference>
<dbReference type="OrthoDB" id="2020972at2759"/>
<dbReference type="Pfam" id="PF00176">
    <property type="entry name" value="SNF2-rel_dom"/>
    <property type="match status" value="1"/>
</dbReference>
<evidence type="ECO:0000256" key="16">
    <source>
        <dbReference type="ARBA" id="ARBA00047995"/>
    </source>
</evidence>
<comment type="function">
    <text evidence="15">Dioxygenase that catalyzes the first step of DNA base J (beta-d-glucosyl-HOMedU) biosynthesis by converting thymine to 5-hydroxymethyluracil (HOMedU). DNA base J is a hypermodified thymidine residue found in the genome of kinetoplastid parasites, which is localized primarily to repetitive DNA, namely the telomeres, and is implicated in the regulation of antigenic variation. Probably also acts as a DNA helicase. Recognizes and binds specific regions of the genome, hydrolyzes ATP and allows the DNA base J de novo synthesis. Involved in initial synthesis of DNA base J, JBP1 being able to act via the basal level of DNA base J and propagate further synthesis. In contrast to JBP1, it does not specifically bind DNA base J, however it binds chromatin.</text>
</comment>
<dbReference type="PROSITE" id="PS51192">
    <property type="entry name" value="HELICASE_ATP_BIND_1"/>
    <property type="match status" value="1"/>
</dbReference>
<dbReference type="GO" id="GO:0003678">
    <property type="term" value="F:DNA helicase activity"/>
    <property type="evidence" value="ECO:0007669"/>
    <property type="project" value="UniProtKB-EC"/>
</dbReference>
<dbReference type="SUPFAM" id="SSF52540">
    <property type="entry name" value="P-loop containing nucleoside triphosphate hydrolases"/>
    <property type="match status" value="2"/>
</dbReference>
<keyword evidence="7" id="KW-0479">Metal-binding</keyword>
<evidence type="ECO:0000256" key="9">
    <source>
        <dbReference type="ARBA" id="ARBA00022964"/>
    </source>
</evidence>
<evidence type="ECO:0000256" key="8">
    <source>
        <dbReference type="ARBA" id="ARBA00022801"/>
    </source>
</evidence>
<dbReference type="Gene3D" id="3.40.50.300">
    <property type="entry name" value="P-loop containing nucleotide triphosphate hydrolases"/>
    <property type="match status" value="1"/>
</dbReference>
<dbReference type="GO" id="GO:0003677">
    <property type="term" value="F:DNA binding"/>
    <property type="evidence" value="ECO:0007669"/>
    <property type="project" value="UniProtKB-KW"/>
</dbReference>
<dbReference type="EMBL" id="CYKH01000311">
    <property type="protein sequence ID" value="CUF37679.1"/>
    <property type="molecule type" value="Genomic_DNA"/>
</dbReference>
<comment type="catalytic activity">
    <reaction evidence="17">
        <text>thymine + 2-oxoglutarate + O2 = 5-hydroxymethyluracil + succinate + CO2</text>
        <dbReference type="Rhea" id="RHEA:10316"/>
        <dbReference type="ChEBI" id="CHEBI:15379"/>
        <dbReference type="ChEBI" id="CHEBI:16526"/>
        <dbReference type="ChEBI" id="CHEBI:16810"/>
        <dbReference type="ChEBI" id="CHEBI:16964"/>
        <dbReference type="ChEBI" id="CHEBI:17821"/>
        <dbReference type="ChEBI" id="CHEBI:30031"/>
        <dbReference type="EC" id="1.14.11.6"/>
    </reaction>
</comment>
<evidence type="ECO:0000256" key="6">
    <source>
        <dbReference type="ARBA" id="ARBA00019068"/>
    </source>
</evidence>
<keyword evidence="21" id="KW-1185">Reference proteome</keyword>
<dbReference type="Proteomes" id="UP000051952">
    <property type="component" value="Unassembled WGS sequence"/>
</dbReference>
<dbReference type="GO" id="GO:0015616">
    <property type="term" value="F:DNA translocase activity"/>
    <property type="evidence" value="ECO:0007669"/>
    <property type="project" value="TreeGrafter"/>
</dbReference>
<dbReference type="Gene3D" id="3.60.130.30">
    <property type="match status" value="1"/>
</dbReference>
<accession>A0A0S4IUR7</accession>
<dbReference type="GO" id="GO:0070580">
    <property type="term" value="P:base J metabolic process"/>
    <property type="evidence" value="ECO:0007669"/>
    <property type="project" value="UniProtKB-ARBA"/>
</dbReference>
<evidence type="ECO:0000256" key="12">
    <source>
        <dbReference type="ARBA" id="ARBA00023125"/>
    </source>
</evidence>
<evidence type="ECO:0000256" key="10">
    <source>
        <dbReference type="ARBA" id="ARBA00023002"/>
    </source>
</evidence>
<comment type="catalytic activity">
    <reaction evidence="16">
        <text>ATP + H2O = ADP + phosphate + H(+)</text>
        <dbReference type="Rhea" id="RHEA:13065"/>
        <dbReference type="ChEBI" id="CHEBI:15377"/>
        <dbReference type="ChEBI" id="CHEBI:15378"/>
        <dbReference type="ChEBI" id="CHEBI:30616"/>
        <dbReference type="ChEBI" id="CHEBI:43474"/>
        <dbReference type="ChEBI" id="CHEBI:456216"/>
        <dbReference type="EC" id="3.6.4.12"/>
    </reaction>
</comment>
<feature type="domain" description="Helicase C-terminal" evidence="19">
    <location>
        <begin position="843"/>
        <end position="1005"/>
    </location>
</feature>
<comment type="similarity">
    <text evidence="4">In the C-terminal section; belongs to the SNF2/RAD54 helicase family.</text>
</comment>
<comment type="subcellular location">
    <subcellularLocation>
        <location evidence="2">Nucleus</location>
    </subcellularLocation>
</comment>
<dbReference type="InterPro" id="IPR049730">
    <property type="entry name" value="SNF2/RAD54-like_C"/>
</dbReference>
<evidence type="ECO:0000259" key="19">
    <source>
        <dbReference type="PROSITE" id="PS51194"/>
    </source>
</evidence>
<dbReference type="AlphaFoldDB" id="A0A0S4IUR7"/>
<dbReference type="SMART" id="SM00490">
    <property type="entry name" value="HELICc"/>
    <property type="match status" value="1"/>
</dbReference>
<evidence type="ECO:0000313" key="21">
    <source>
        <dbReference type="Proteomes" id="UP000051952"/>
    </source>
</evidence>
<dbReference type="InterPro" id="IPR000330">
    <property type="entry name" value="SNF2_N"/>
</dbReference>
<organism evidence="20 21">
    <name type="scientific">Bodo saltans</name>
    <name type="common">Flagellated protozoan</name>
    <dbReference type="NCBI Taxonomy" id="75058"/>
    <lineage>
        <taxon>Eukaryota</taxon>
        <taxon>Discoba</taxon>
        <taxon>Euglenozoa</taxon>
        <taxon>Kinetoplastea</taxon>
        <taxon>Metakinetoplastina</taxon>
        <taxon>Eubodonida</taxon>
        <taxon>Bodonidae</taxon>
        <taxon>Bodo</taxon>
    </lineage>
</organism>
<dbReference type="CDD" id="cd20332">
    <property type="entry name" value="JBP"/>
    <property type="match status" value="1"/>
</dbReference>
<evidence type="ECO:0000256" key="4">
    <source>
        <dbReference type="ARBA" id="ARBA00009722"/>
    </source>
</evidence>
<keyword evidence="8" id="KW-0378">Hydrolase</keyword>
<dbReference type="GO" id="GO:0046872">
    <property type="term" value="F:metal ion binding"/>
    <property type="evidence" value="ECO:0007669"/>
    <property type="project" value="UniProtKB-KW"/>
</dbReference>
<dbReference type="VEuPathDB" id="TriTrypDB:BSAL_61965"/>
<dbReference type="InterPro" id="IPR050496">
    <property type="entry name" value="SNF2_RAD54_helicase_repair"/>
</dbReference>
<dbReference type="CDD" id="cd18793">
    <property type="entry name" value="SF2_C_SNF"/>
    <property type="match status" value="1"/>
</dbReference>
<evidence type="ECO:0000259" key="18">
    <source>
        <dbReference type="PROSITE" id="PS51192"/>
    </source>
</evidence>
<evidence type="ECO:0000313" key="20">
    <source>
        <dbReference type="EMBL" id="CUF37679.1"/>
    </source>
</evidence>
<evidence type="ECO:0000256" key="15">
    <source>
        <dbReference type="ARBA" id="ARBA00034466"/>
    </source>
</evidence>
<comment type="cofactor">
    <cofactor evidence="1">
        <name>Fe(2+)</name>
        <dbReference type="ChEBI" id="CHEBI:29033"/>
    </cofactor>
</comment>
<dbReference type="GO" id="GO:0050341">
    <property type="term" value="F:thymine dioxygenase activity"/>
    <property type="evidence" value="ECO:0007669"/>
    <property type="project" value="UniProtKB-EC"/>
</dbReference>
<dbReference type="InterPro" id="IPR001650">
    <property type="entry name" value="Helicase_C-like"/>
</dbReference>
<name>A0A0S4IUR7_BODSA</name>
<dbReference type="Gene3D" id="3.40.50.10810">
    <property type="entry name" value="Tandem AAA-ATPase domain"/>
    <property type="match status" value="1"/>
</dbReference>
<keyword evidence="13" id="KW-0539">Nucleus</keyword>
<evidence type="ECO:0000256" key="7">
    <source>
        <dbReference type="ARBA" id="ARBA00022723"/>
    </source>
</evidence>
<keyword evidence="10" id="KW-0560">Oxidoreductase</keyword>
<proteinExistence type="inferred from homology"/>
<dbReference type="InterPro" id="IPR038718">
    <property type="entry name" value="SNF2-like_sf"/>
</dbReference>
<comment type="similarity">
    <text evidence="3">In the N-terminal section; belongs to the TET family. JBP2 subfamily.</text>
</comment>
<dbReference type="GO" id="GO:0007131">
    <property type="term" value="P:reciprocal meiotic recombination"/>
    <property type="evidence" value="ECO:0007669"/>
    <property type="project" value="TreeGrafter"/>
</dbReference>
<dbReference type="Pfam" id="PF12851">
    <property type="entry name" value="Tet_JBP"/>
    <property type="match status" value="1"/>
</dbReference>
<dbReference type="InterPro" id="IPR024779">
    <property type="entry name" value="2OGFeDO_JBP1/TET_oxygenase_dom"/>
</dbReference>
<sequence>MQGMEMLEVLKSVQFSGVECIVPVLPGVGNLEDLLQEATKRNLRLAGVPARCITILPPLPCTEDDLLTFARCYCFSDGMGASKGEIRKMLFDVLDDCVPLNANIAYHPVDVLMRILHLLLALSRASDLDFRLLSQSLALLQLAEVSRVAQVLRHDVATGLSEATRANAERVLREGQPKAIAHETFHQEQLPKKEMSDDEIDGTEHVDDGAEQMTPARFLKEIDFEIVNKSGIFFEDPSNEKGPLAAIYLKGALSSHLCGSASAVLEHAATTRNLRKMLNGGTPPHTGIVGFYDYVNNASSRKCRETQFTRRNWPEIANDVTPLLQRLDAIYREYAPLHYKQQKSSIPERFQLFGTAFSTLTVNRNFRTAAHADRGDFKSGLGIVAVLDGEYEGCHLAIPAINRAFDLKPGDVLLFNTSLEHGNTEVHSPADMWTRLSIVAYFRTGLVSQACIEQEERQMRELILNDPRPKHDVVNLNMANKFQTGPLMMPRTLLPLLSQAQMSAIIFASERLHRNSGSILGMSMGLGKTLVALSLIFSHSFQNRQDDLLVITPKTIVPHWLEEIEKWRRVACLHLSLSVVSSELQQVDFENAVLQYQHQCEGESHKVGHCFIVNPEAVGPLMRRCQKLNPALIILDEGHRVSSKQSRLKEFLAQFSSRRRVVLSGTPVQNHSEELFRLVEWVAPEVVLTLSKESFCELATHIDAFVDSNANASDSLFKCAARAQRFILDWQKGFVLRCVDLQLPELTDLLVVCGSSGWQKHQRIIFNLERCSSSLQACEHRTHHLSAHPLCLIGFIAGIWSRSNEQIEFLPQDEKNRCDELLQNRQQKEFVEDIASLSGKMQALINIVAYCQRRREKVVVFSQYVGVQELIYRFLIAGGFNPLLLRGRDSLDMRKKSIKRFASLQSDQCSALIVSTRVGAYGVDLTTANNVVLFDSWWNPQVDAQAIARCYRRNQVRQVCVFRLATFFDDASVIRSQYRKLALVESLIDGNLSRPKLPQLFAGDDTPAGIIQDASKDREELWTTLIKQRLNDDAQSGLAGDSSIVAVLQHCGS</sequence>
<dbReference type="GO" id="GO:0005634">
    <property type="term" value="C:nucleus"/>
    <property type="evidence" value="ECO:0007669"/>
    <property type="project" value="UniProtKB-SubCell"/>
</dbReference>
<evidence type="ECO:0000256" key="17">
    <source>
        <dbReference type="ARBA" id="ARBA00048837"/>
    </source>
</evidence>
<evidence type="ECO:0000256" key="11">
    <source>
        <dbReference type="ARBA" id="ARBA00023004"/>
    </source>
</evidence>
<keyword evidence="9" id="KW-0223">Dioxygenase</keyword>
<dbReference type="GO" id="GO:0005524">
    <property type="term" value="F:ATP binding"/>
    <property type="evidence" value="ECO:0007669"/>
    <property type="project" value="InterPro"/>
</dbReference>
<dbReference type="PROSITE" id="PS51194">
    <property type="entry name" value="HELICASE_CTER"/>
    <property type="match status" value="1"/>
</dbReference>
<reference evidence="21" key="1">
    <citation type="submission" date="2015-09" db="EMBL/GenBank/DDBJ databases">
        <authorList>
            <consortium name="Pathogen Informatics"/>
        </authorList>
    </citation>
    <scope>NUCLEOTIDE SEQUENCE [LARGE SCALE GENOMIC DNA]</scope>
    <source>
        <strain evidence="21">Lake Konstanz</strain>
    </source>
</reference>
<dbReference type="GO" id="GO:0016787">
    <property type="term" value="F:hydrolase activity"/>
    <property type="evidence" value="ECO:0007669"/>
    <property type="project" value="UniProtKB-KW"/>
</dbReference>
<keyword evidence="12" id="KW-0238">DNA-binding</keyword>
<feature type="domain" description="Helicase ATP-binding" evidence="18">
    <location>
        <begin position="509"/>
        <end position="685"/>
    </location>
</feature>
<dbReference type="InterPro" id="IPR027417">
    <property type="entry name" value="P-loop_NTPase"/>
</dbReference>
<dbReference type="Pfam" id="PF00271">
    <property type="entry name" value="Helicase_C"/>
    <property type="match status" value="1"/>
</dbReference>
<evidence type="ECO:0000256" key="1">
    <source>
        <dbReference type="ARBA" id="ARBA00001954"/>
    </source>
</evidence>
<evidence type="ECO:0000256" key="13">
    <source>
        <dbReference type="ARBA" id="ARBA00023242"/>
    </source>
</evidence>
<dbReference type="InterPro" id="IPR014001">
    <property type="entry name" value="Helicase_ATP-bd"/>
</dbReference>
<dbReference type="GO" id="GO:0000724">
    <property type="term" value="P:double-strand break repair via homologous recombination"/>
    <property type="evidence" value="ECO:0007669"/>
    <property type="project" value="TreeGrafter"/>
</dbReference>
<dbReference type="OMA" id="HKCRETE"/>
<evidence type="ECO:0000256" key="3">
    <source>
        <dbReference type="ARBA" id="ARBA00005360"/>
    </source>
</evidence>
<dbReference type="SMART" id="SM00487">
    <property type="entry name" value="DEXDc"/>
    <property type="match status" value="1"/>
</dbReference>